<feature type="domain" description="NADH-quinone oxidoreductase subunit D" evidence="6">
    <location>
        <begin position="267"/>
        <end position="423"/>
    </location>
</feature>
<keyword evidence="8" id="KW-1185">Reference proteome</keyword>
<dbReference type="Gene3D" id="3.30.460.80">
    <property type="entry name" value="NADH:ubiquinone oxidoreductase, 30kDa subunit"/>
    <property type="match status" value="1"/>
</dbReference>
<dbReference type="InterPro" id="IPR020396">
    <property type="entry name" value="NADH_UbQ_OxRdtase_CS"/>
</dbReference>
<dbReference type="PANTHER" id="PTHR43485">
    <property type="entry name" value="HYDROGENASE-4 COMPONENT G"/>
    <property type="match status" value="1"/>
</dbReference>
<dbReference type="SUPFAM" id="SSF143243">
    <property type="entry name" value="Nqo5-like"/>
    <property type="match status" value="1"/>
</dbReference>
<dbReference type="InterPro" id="IPR018194">
    <property type="entry name" value="Ni-dep_hyd_lsu_Ni_BS"/>
</dbReference>
<dbReference type="RefSeq" id="WP_413781686.1">
    <property type="nucleotide sequence ID" value="NZ_JAUOZS010000001.1"/>
</dbReference>
<dbReference type="InterPro" id="IPR029014">
    <property type="entry name" value="NiFe-Hase_large"/>
</dbReference>
<dbReference type="Pfam" id="PF00329">
    <property type="entry name" value="Complex1_30kDa"/>
    <property type="match status" value="1"/>
</dbReference>
<dbReference type="SUPFAM" id="SSF56762">
    <property type="entry name" value="HydB/Nqo4-like"/>
    <property type="match status" value="1"/>
</dbReference>
<dbReference type="EC" id="1.6.5.9" evidence="7"/>
<dbReference type="PROSITE" id="PS00542">
    <property type="entry name" value="COMPLEX1_30K"/>
    <property type="match status" value="1"/>
</dbReference>
<dbReference type="InterPro" id="IPR001135">
    <property type="entry name" value="NADH_Q_OxRdtase_suD"/>
</dbReference>
<keyword evidence="2" id="KW-0813">Transport</keyword>
<dbReference type="Pfam" id="PF00346">
    <property type="entry name" value="Complex1_49kDa"/>
    <property type="match status" value="2"/>
</dbReference>
<accession>A0ABU3P3I9</accession>
<name>A0ABU3P3I9_9FIRM</name>
<evidence type="ECO:0000256" key="4">
    <source>
        <dbReference type="ARBA" id="ARBA00023027"/>
    </source>
</evidence>
<evidence type="ECO:0000256" key="2">
    <source>
        <dbReference type="ARBA" id="ARBA00022448"/>
    </source>
</evidence>
<evidence type="ECO:0000256" key="3">
    <source>
        <dbReference type="ARBA" id="ARBA00023002"/>
    </source>
</evidence>
<dbReference type="EMBL" id="JAUOZS010000001">
    <property type="protein sequence ID" value="MDT8903227.1"/>
    <property type="molecule type" value="Genomic_DNA"/>
</dbReference>
<dbReference type="InterPro" id="IPR001268">
    <property type="entry name" value="NADH_UbQ_OxRdtase_30kDa_su"/>
</dbReference>
<dbReference type="PROSITE" id="PS00507">
    <property type="entry name" value="NI_HGENASE_L_1"/>
    <property type="match status" value="1"/>
</dbReference>
<gene>
    <name evidence="7" type="ORF">Q4T40_18485</name>
</gene>
<comment type="subcellular location">
    <subcellularLocation>
        <location evidence="1">Cell membrane</location>
        <topology evidence="1">Peripheral membrane protein</topology>
    </subcellularLocation>
</comment>
<dbReference type="InterPro" id="IPR037232">
    <property type="entry name" value="NADH_quin_OxRdtase_su_C/D-like"/>
</dbReference>
<feature type="domain" description="NADH-quinone oxidoreductase subunit D" evidence="6">
    <location>
        <begin position="441"/>
        <end position="505"/>
    </location>
</feature>
<dbReference type="GO" id="GO:0050136">
    <property type="term" value="F:NADH dehydrogenase (quinone) (non-electrogenic) activity"/>
    <property type="evidence" value="ECO:0007669"/>
    <property type="project" value="UniProtKB-EC"/>
</dbReference>
<dbReference type="Gene3D" id="1.10.645.10">
    <property type="entry name" value="Cytochrome-c3 Hydrogenase, chain B"/>
    <property type="match status" value="1"/>
</dbReference>
<keyword evidence="4" id="KW-0520">NAD</keyword>
<evidence type="ECO:0000259" key="5">
    <source>
        <dbReference type="Pfam" id="PF00329"/>
    </source>
</evidence>
<organism evidence="7 8">
    <name type="scientific">Anaeroselena agilis</name>
    <dbReference type="NCBI Taxonomy" id="3063788"/>
    <lineage>
        <taxon>Bacteria</taxon>
        <taxon>Bacillati</taxon>
        <taxon>Bacillota</taxon>
        <taxon>Negativicutes</taxon>
        <taxon>Acetonemataceae</taxon>
        <taxon>Anaeroselena</taxon>
    </lineage>
</organism>
<dbReference type="Proteomes" id="UP001254848">
    <property type="component" value="Unassembled WGS sequence"/>
</dbReference>
<evidence type="ECO:0000256" key="1">
    <source>
        <dbReference type="ARBA" id="ARBA00004202"/>
    </source>
</evidence>
<evidence type="ECO:0000259" key="6">
    <source>
        <dbReference type="Pfam" id="PF00346"/>
    </source>
</evidence>
<evidence type="ECO:0000313" key="7">
    <source>
        <dbReference type="EMBL" id="MDT8903227.1"/>
    </source>
</evidence>
<dbReference type="InterPro" id="IPR052197">
    <property type="entry name" value="ComplexI_49kDa-like"/>
</dbReference>
<dbReference type="Pfam" id="PF00374">
    <property type="entry name" value="NiFeSe_Hases"/>
    <property type="match status" value="1"/>
</dbReference>
<proteinExistence type="predicted"/>
<comment type="caution">
    <text evidence="7">The sequence shown here is derived from an EMBL/GenBank/DDBJ whole genome shotgun (WGS) entry which is preliminary data.</text>
</comment>
<keyword evidence="3 7" id="KW-0560">Oxidoreductase</keyword>
<protein>
    <submittedName>
        <fullName evidence="7">NADH-quinone oxidoreductase subunit C</fullName>
        <ecNumber evidence="7">1.6.5.9</ecNumber>
    </submittedName>
</protein>
<reference evidence="7 8" key="1">
    <citation type="submission" date="2023-07" db="EMBL/GenBank/DDBJ databases">
        <title>The novel representative of Negativicutes class, Anaeroselena agilis gen. nov. sp. nov.</title>
        <authorList>
            <person name="Prokofeva M.I."/>
            <person name="Elcheninov A.G."/>
            <person name="Klyukina A."/>
            <person name="Kublanov I.V."/>
            <person name="Frolov E.N."/>
            <person name="Podosokorskaya O.A."/>
        </authorList>
    </citation>
    <scope>NUCLEOTIDE SEQUENCE [LARGE SCALE GENOMIC DNA]</scope>
    <source>
        <strain evidence="7 8">4137-cl</strain>
    </source>
</reference>
<dbReference type="InterPro" id="IPR001501">
    <property type="entry name" value="Ni-dep_hyd_lsu"/>
</dbReference>
<evidence type="ECO:0000313" key="8">
    <source>
        <dbReference type="Proteomes" id="UP001254848"/>
    </source>
</evidence>
<sequence>MMIKTFVVKAENLRAAANACASRSRHGLLAMFACDERISTGSYAIYCLFDGRKPDGLVTVKGLVPAEGPLEFPSLTPVIPAAAWYEREIFDMFGIKPTDHPELRPLVLHENWPSGLHPLRKDFDPAREVPEADKPFPMLHAHGEGVFEVPVGPIHAGIIEPGHFRFSQAGETILRLDAKLFFTHRGIEKAVEGLTPDEAFPMVERICGVCSVSHALSFSQALEGLTGTSIPERAKWIRVLTAELERLYNHVGDIGNLSAGMGFQVAVSNGARLKESLLRLNEAVTGNRYLRGMVVPGGVAMDVTGKLCREIGAALERFEPDFASLVGLMRENDAFLNRVDTTGIVPFAAARDLGVVGPAARASGVDWDMRRDKPYGGYGELDFAVPVRHSGDVAARLWVRVDEVPQTVRLIRQALERLGAAGPELAAAVPPAPAWGAGAGWSESARGANLHWLMMDDDNRIWRYFVRSASYPNWPALTVAAPGNIIPDFPLINKSFELCYACLDR</sequence>
<feature type="domain" description="NADH:ubiquinone oxidoreductase 30kDa subunit" evidence="5">
    <location>
        <begin position="7"/>
        <end position="126"/>
    </location>
</feature>
<dbReference type="PANTHER" id="PTHR43485:SF1">
    <property type="entry name" value="FORMATE HYDROGENLYASE SUBUNIT 5-RELATED"/>
    <property type="match status" value="1"/>
</dbReference>